<keyword evidence="3" id="KW-1185">Reference proteome</keyword>
<evidence type="ECO:0000313" key="2">
    <source>
        <dbReference type="EMBL" id="MBW0497601.1"/>
    </source>
</evidence>
<comment type="caution">
    <text evidence="2">The sequence shown here is derived from an EMBL/GenBank/DDBJ whole genome shotgun (WGS) entry which is preliminary data.</text>
</comment>
<evidence type="ECO:0000313" key="3">
    <source>
        <dbReference type="Proteomes" id="UP000765509"/>
    </source>
</evidence>
<reference evidence="2" key="1">
    <citation type="submission" date="2021-03" db="EMBL/GenBank/DDBJ databases">
        <title>Draft genome sequence of rust myrtle Austropuccinia psidii MF-1, a brazilian biotype.</title>
        <authorList>
            <person name="Quecine M.C."/>
            <person name="Pachon D.M.R."/>
            <person name="Bonatelli M.L."/>
            <person name="Correr F.H."/>
            <person name="Franceschini L.M."/>
            <person name="Leite T.F."/>
            <person name="Margarido G.R.A."/>
            <person name="Almeida C.A."/>
            <person name="Ferrarezi J.A."/>
            <person name="Labate C.A."/>
        </authorList>
    </citation>
    <scope>NUCLEOTIDE SEQUENCE</scope>
    <source>
        <strain evidence="2">MF-1</strain>
    </source>
</reference>
<gene>
    <name evidence="2" type="ORF">O181_037316</name>
</gene>
<feature type="region of interest" description="Disordered" evidence="1">
    <location>
        <begin position="1"/>
        <end position="21"/>
    </location>
</feature>
<proteinExistence type="predicted"/>
<sequence>MALSSFNHDDPTSPPVHVNSFGRPTSSKIASIFGNPVPPVFLTPNISSPISNPPPPYEPLPVSPLPPTLSSCCNNHFNQIYEAFNCMFCCYVQDFHKKYHKTVASLSNPMGFRC</sequence>
<dbReference type="Proteomes" id="UP000765509">
    <property type="component" value="Unassembled WGS sequence"/>
</dbReference>
<protein>
    <submittedName>
        <fullName evidence="2">Uncharacterized protein</fullName>
    </submittedName>
</protein>
<dbReference type="AlphaFoldDB" id="A0A9Q3DBV5"/>
<dbReference type="EMBL" id="AVOT02014275">
    <property type="protein sequence ID" value="MBW0497601.1"/>
    <property type="molecule type" value="Genomic_DNA"/>
</dbReference>
<evidence type="ECO:0000256" key="1">
    <source>
        <dbReference type="SAM" id="MobiDB-lite"/>
    </source>
</evidence>
<name>A0A9Q3DBV5_9BASI</name>
<organism evidence="2 3">
    <name type="scientific">Austropuccinia psidii MF-1</name>
    <dbReference type="NCBI Taxonomy" id="1389203"/>
    <lineage>
        <taxon>Eukaryota</taxon>
        <taxon>Fungi</taxon>
        <taxon>Dikarya</taxon>
        <taxon>Basidiomycota</taxon>
        <taxon>Pucciniomycotina</taxon>
        <taxon>Pucciniomycetes</taxon>
        <taxon>Pucciniales</taxon>
        <taxon>Sphaerophragmiaceae</taxon>
        <taxon>Austropuccinia</taxon>
    </lineage>
</organism>
<accession>A0A9Q3DBV5</accession>